<sequence>MSLFKKVYRVDYLVKTLGNEKLLPNLGTY</sequence>
<evidence type="ECO:0000313" key="2">
    <source>
        <dbReference type="Proteomes" id="UP000238071"/>
    </source>
</evidence>
<comment type="caution">
    <text evidence="1">The sequence shown here is derived from an EMBL/GenBank/DDBJ whole genome shotgun (WGS) entry which is preliminary data.</text>
</comment>
<name>A0A2S6H5K1_9GAMM</name>
<dbReference type="Proteomes" id="UP000238071">
    <property type="component" value="Unassembled WGS sequence"/>
</dbReference>
<keyword evidence="2" id="KW-1185">Reference proteome</keyword>
<reference evidence="1 2" key="1">
    <citation type="submission" date="2018-02" db="EMBL/GenBank/DDBJ databases">
        <title>Subsurface microbial communities from deep shales in Ohio and West Virginia, USA.</title>
        <authorList>
            <person name="Wrighton K."/>
        </authorList>
    </citation>
    <scope>NUCLEOTIDE SEQUENCE [LARGE SCALE GENOMIC DNA]</scope>
    <source>
        <strain evidence="1 2">OWC-G53F</strain>
    </source>
</reference>
<organism evidence="1 2">
    <name type="scientific">Methylobacter tundripaludum</name>
    <dbReference type="NCBI Taxonomy" id="173365"/>
    <lineage>
        <taxon>Bacteria</taxon>
        <taxon>Pseudomonadati</taxon>
        <taxon>Pseudomonadota</taxon>
        <taxon>Gammaproteobacteria</taxon>
        <taxon>Methylococcales</taxon>
        <taxon>Methylococcaceae</taxon>
        <taxon>Methylobacter</taxon>
    </lineage>
</organism>
<dbReference type="AlphaFoldDB" id="A0A2S6H5K1"/>
<dbReference type="EMBL" id="PTIY01000003">
    <property type="protein sequence ID" value="PPK72666.1"/>
    <property type="molecule type" value="Genomic_DNA"/>
</dbReference>
<gene>
    <name evidence="1" type="ORF">B0F88_10399</name>
</gene>
<proteinExistence type="predicted"/>
<evidence type="ECO:0000313" key="1">
    <source>
        <dbReference type="EMBL" id="PPK72666.1"/>
    </source>
</evidence>
<protein>
    <submittedName>
        <fullName evidence="1">Uncharacterized protein</fullName>
    </submittedName>
</protein>
<accession>A0A2S6H5K1</accession>